<name>A0ACB8BKB4_9AGAM</name>
<evidence type="ECO:0000313" key="2">
    <source>
        <dbReference type="Proteomes" id="UP000790709"/>
    </source>
</evidence>
<organism evidence="1 2">
    <name type="scientific">Leucogyrophana mollusca</name>
    <dbReference type="NCBI Taxonomy" id="85980"/>
    <lineage>
        <taxon>Eukaryota</taxon>
        <taxon>Fungi</taxon>
        <taxon>Dikarya</taxon>
        <taxon>Basidiomycota</taxon>
        <taxon>Agaricomycotina</taxon>
        <taxon>Agaricomycetes</taxon>
        <taxon>Agaricomycetidae</taxon>
        <taxon>Boletales</taxon>
        <taxon>Boletales incertae sedis</taxon>
        <taxon>Leucogyrophana</taxon>
    </lineage>
</organism>
<evidence type="ECO:0000313" key="1">
    <source>
        <dbReference type="EMBL" id="KAH7925277.1"/>
    </source>
</evidence>
<comment type="caution">
    <text evidence="1">The sequence shown here is derived from an EMBL/GenBank/DDBJ whole genome shotgun (WGS) entry which is preliminary data.</text>
</comment>
<dbReference type="Proteomes" id="UP000790709">
    <property type="component" value="Unassembled WGS sequence"/>
</dbReference>
<protein>
    <submittedName>
        <fullName evidence="1">BcpB protein</fullName>
    </submittedName>
</protein>
<reference evidence="1" key="1">
    <citation type="journal article" date="2021" name="New Phytol.">
        <title>Evolutionary innovations through gain and loss of genes in the ectomycorrhizal Boletales.</title>
        <authorList>
            <person name="Wu G."/>
            <person name="Miyauchi S."/>
            <person name="Morin E."/>
            <person name="Kuo A."/>
            <person name="Drula E."/>
            <person name="Varga T."/>
            <person name="Kohler A."/>
            <person name="Feng B."/>
            <person name="Cao Y."/>
            <person name="Lipzen A."/>
            <person name="Daum C."/>
            <person name="Hundley H."/>
            <person name="Pangilinan J."/>
            <person name="Johnson J."/>
            <person name="Barry K."/>
            <person name="LaButti K."/>
            <person name="Ng V."/>
            <person name="Ahrendt S."/>
            <person name="Min B."/>
            <person name="Choi I.G."/>
            <person name="Park H."/>
            <person name="Plett J.M."/>
            <person name="Magnuson J."/>
            <person name="Spatafora J.W."/>
            <person name="Nagy L.G."/>
            <person name="Henrissat B."/>
            <person name="Grigoriev I.V."/>
            <person name="Yang Z.L."/>
            <person name="Xu J."/>
            <person name="Martin F.M."/>
        </authorList>
    </citation>
    <scope>NUCLEOTIDE SEQUENCE</scope>
    <source>
        <strain evidence="1">KUC20120723A-06</strain>
    </source>
</reference>
<gene>
    <name evidence="1" type="ORF">BV22DRAFT_1011571</name>
</gene>
<accession>A0ACB8BKB4</accession>
<keyword evidence="2" id="KW-1185">Reference proteome</keyword>
<proteinExistence type="predicted"/>
<dbReference type="EMBL" id="MU266405">
    <property type="protein sequence ID" value="KAH7925277.1"/>
    <property type="molecule type" value="Genomic_DNA"/>
</dbReference>
<sequence length="198" mass="20750">MATQSQPPPKDYAALPPNLPVPQDDGGAAHLPSRPVPASISLRATTGAEVDLHAASLERPVLVFVYPRTGLPGVPDPDGWDDIPGARGCTPELCAVRDSITALLTLAPNLAIFALSTQPTAYQKEVAERLHLPYPILSDEGRALAGGLELPTFEAGGEVLLKRITILVRGGVVVGVNYPVFPSDQAAKLAEQLLNGPS</sequence>